<evidence type="ECO:0000256" key="1">
    <source>
        <dbReference type="ARBA" id="ARBA00004613"/>
    </source>
</evidence>
<name>A0ABS5MPN8_9STAP</name>
<comment type="subcellular location">
    <subcellularLocation>
        <location evidence="1">Secreted</location>
    </subcellularLocation>
</comment>
<evidence type="ECO:0000256" key="6">
    <source>
        <dbReference type="SAM" id="SignalP"/>
    </source>
</evidence>
<organism evidence="7 8">
    <name type="scientific">Mammaliicoccus fleurettii</name>
    <dbReference type="NCBI Taxonomy" id="150056"/>
    <lineage>
        <taxon>Bacteria</taxon>
        <taxon>Bacillati</taxon>
        <taxon>Bacillota</taxon>
        <taxon>Bacilli</taxon>
        <taxon>Bacillales</taxon>
        <taxon>Staphylococcaceae</taxon>
        <taxon>Mammaliicoccus</taxon>
    </lineage>
</organism>
<gene>
    <name evidence="7" type="ORF">JJQ58_09000</name>
</gene>
<accession>A0ABS5MPN8</accession>
<dbReference type="Proteomes" id="UP000681586">
    <property type="component" value="Unassembled WGS sequence"/>
</dbReference>
<evidence type="ECO:0000256" key="5">
    <source>
        <dbReference type="ARBA" id="ARBA00093792"/>
    </source>
</evidence>
<sequence length="193" mass="21408">MRKAGKLLASTVIVSTLVVGSSAAYMTTSNSEAQAAEQVQKWGQGVGGSSGTNTQSTSETNAQIPWYKYEGYTTYDPYFTLDYNFVRASKYDNVTIDGYKVDPKAYKDYAYSKKVYDTTVDFNDKNEVIQISFKTKPNTVTKEAFKKAHASNDMGEEGPDSGNGTMIPYNTNEASYKAFFDENGYLTKIIYGQ</sequence>
<evidence type="ECO:0000256" key="2">
    <source>
        <dbReference type="ARBA" id="ARBA00022525"/>
    </source>
</evidence>
<reference evidence="7 8" key="1">
    <citation type="submission" date="2021-05" db="EMBL/GenBank/DDBJ databases">
        <title>Staphylococcus fleurettii isolated from lake water in First Nation community in Manitoba, Canada.</title>
        <authorList>
            <person name="Bashar S."/>
            <person name="Murdock A."/>
            <person name="Patidar R."/>
            <person name="Golding G."/>
            <person name="Farenhorst A."/>
            <person name="Kumar A."/>
        </authorList>
    </citation>
    <scope>NUCLEOTIDE SEQUENCE [LARGE SCALE GENOMIC DNA]</scope>
    <source>
        <strain evidence="7 8">SF002</strain>
    </source>
</reference>
<comment type="caution">
    <text evidence="7">The sequence shown here is derived from an EMBL/GenBank/DDBJ whole genome shotgun (WGS) entry which is preliminary data.</text>
</comment>
<keyword evidence="8" id="KW-1185">Reference proteome</keyword>
<dbReference type="InterPro" id="IPR058086">
    <property type="entry name" value="IsaB"/>
</dbReference>
<protein>
    <recommendedName>
        <fullName evidence="5">Immunodominant staphylococcal antigen B</fullName>
    </recommendedName>
</protein>
<proteinExistence type="inferred from homology"/>
<evidence type="ECO:0000256" key="3">
    <source>
        <dbReference type="ARBA" id="ARBA00022729"/>
    </source>
</evidence>
<evidence type="ECO:0000256" key="4">
    <source>
        <dbReference type="ARBA" id="ARBA00093777"/>
    </source>
</evidence>
<dbReference type="NCBIfam" id="NF047686">
    <property type="entry name" value="IsaB_fam"/>
    <property type="match status" value="1"/>
</dbReference>
<feature type="chain" id="PRO_5046386187" description="Immunodominant staphylococcal antigen B" evidence="6">
    <location>
        <begin position="25"/>
        <end position="193"/>
    </location>
</feature>
<feature type="signal peptide" evidence="6">
    <location>
        <begin position="1"/>
        <end position="24"/>
    </location>
</feature>
<evidence type="ECO:0000313" key="7">
    <source>
        <dbReference type="EMBL" id="MBS3697601.1"/>
    </source>
</evidence>
<keyword evidence="3 6" id="KW-0732">Signal</keyword>
<evidence type="ECO:0000313" key="8">
    <source>
        <dbReference type="Proteomes" id="UP000681586"/>
    </source>
</evidence>
<keyword evidence="2" id="KW-0964">Secreted</keyword>
<dbReference type="RefSeq" id="WP_203154014.1">
    <property type="nucleotide sequence ID" value="NZ_JAEPSA010000016.1"/>
</dbReference>
<comment type="similarity">
    <text evidence="4">Belongs to the IsaB family.</text>
</comment>
<dbReference type="EMBL" id="JAGXBM010000013">
    <property type="protein sequence ID" value="MBS3697601.1"/>
    <property type="molecule type" value="Genomic_DNA"/>
</dbReference>